<evidence type="ECO:0000313" key="3">
    <source>
        <dbReference type="Proteomes" id="UP000198598"/>
    </source>
</evidence>
<dbReference type="InterPro" id="IPR014710">
    <property type="entry name" value="RmlC-like_jellyroll"/>
</dbReference>
<organism evidence="2 3">
    <name type="scientific">Spirosoma endophyticum</name>
    <dbReference type="NCBI Taxonomy" id="662367"/>
    <lineage>
        <taxon>Bacteria</taxon>
        <taxon>Pseudomonadati</taxon>
        <taxon>Bacteroidota</taxon>
        <taxon>Cytophagia</taxon>
        <taxon>Cytophagales</taxon>
        <taxon>Cytophagaceae</taxon>
        <taxon>Spirosoma</taxon>
    </lineage>
</organism>
<evidence type="ECO:0000313" key="2">
    <source>
        <dbReference type="EMBL" id="SFE46033.1"/>
    </source>
</evidence>
<reference evidence="2 3" key="1">
    <citation type="submission" date="2016-10" db="EMBL/GenBank/DDBJ databases">
        <authorList>
            <person name="de Groot N.N."/>
        </authorList>
    </citation>
    <scope>NUCLEOTIDE SEQUENCE [LARGE SCALE GENOMIC DNA]</scope>
    <source>
        <strain evidence="2 3">DSM 26130</strain>
    </source>
</reference>
<dbReference type="PIRSF" id="PIRSF029883">
    <property type="entry name" value="KdgF"/>
    <property type="match status" value="1"/>
</dbReference>
<name>A0A1I2ASP5_9BACT</name>
<accession>A0A1I2ASP5</accession>
<dbReference type="PANTHER" id="PTHR40112:SF1">
    <property type="entry name" value="H2HPP ISOMERASE"/>
    <property type="match status" value="1"/>
</dbReference>
<evidence type="ECO:0000259" key="1">
    <source>
        <dbReference type="Pfam" id="PF07883"/>
    </source>
</evidence>
<dbReference type="EMBL" id="FOLQ01000014">
    <property type="protein sequence ID" value="SFE46033.1"/>
    <property type="molecule type" value="Genomic_DNA"/>
</dbReference>
<dbReference type="InterPro" id="IPR052535">
    <property type="entry name" value="Bacilysin_H2HPP_isomerase"/>
</dbReference>
<proteinExistence type="predicted"/>
<sequence length="113" mass="12451">MPTQLAALFVDDQNLPWESVGEGVKRKIMSYDANVMMVKVAFETGGVGAPHSHMHTQMSYVASGVFSIMIGDETQTIRKGDAFYIPPNVWHGAVCLEAGELVDVFTPMREDFV</sequence>
<keyword evidence="3" id="KW-1185">Reference proteome</keyword>
<protein>
    <submittedName>
        <fullName evidence="2">Cupin domain-containing protein</fullName>
    </submittedName>
</protein>
<dbReference type="InterPro" id="IPR013096">
    <property type="entry name" value="Cupin_2"/>
</dbReference>
<dbReference type="CDD" id="cd02238">
    <property type="entry name" value="cupin_KdgF"/>
    <property type="match status" value="1"/>
</dbReference>
<dbReference type="OrthoDB" id="9811153at2"/>
<feature type="domain" description="Cupin type-2" evidence="1">
    <location>
        <begin position="40"/>
        <end position="100"/>
    </location>
</feature>
<dbReference type="STRING" id="662367.SAMN05216167_11450"/>
<dbReference type="InterPro" id="IPR025499">
    <property type="entry name" value="KdgF"/>
</dbReference>
<dbReference type="Proteomes" id="UP000198598">
    <property type="component" value="Unassembled WGS sequence"/>
</dbReference>
<dbReference type="RefSeq" id="WP_093831644.1">
    <property type="nucleotide sequence ID" value="NZ_FOLQ01000014.1"/>
</dbReference>
<dbReference type="Gene3D" id="2.60.120.10">
    <property type="entry name" value="Jelly Rolls"/>
    <property type="match status" value="1"/>
</dbReference>
<dbReference type="InterPro" id="IPR011051">
    <property type="entry name" value="RmlC_Cupin_sf"/>
</dbReference>
<dbReference type="PANTHER" id="PTHR40112">
    <property type="entry name" value="H2HPP ISOMERASE"/>
    <property type="match status" value="1"/>
</dbReference>
<dbReference type="Pfam" id="PF07883">
    <property type="entry name" value="Cupin_2"/>
    <property type="match status" value="1"/>
</dbReference>
<gene>
    <name evidence="2" type="ORF">SAMN05216167_11450</name>
</gene>
<dbReference type="AlphaFoldDB" id="A0A1I2ASP5"/>
<dbReference type="SUPFAM" id="SSF51182">
    <property type="entry name" value="RmlC-like cupins"/>
    <property type="match status" value="1"/>
</dbReference>